<protein>
    <submittedName>
        <fullName evidence="2">Uncharacterized protein</fullName>
    </submittedName>
</protein>
<proteinExistence type="predicted"/>
<evidence type="ECO:0000313" key="2">
    <source>
        <dbReference type="EMBL" id="KKO02626.1"/>
    </source>
</evidence>
<accession>A0A0F9VBT4</accession>
<evidence type="ECO:0000256" key="1">
    <source>
        <dbReference type="SAM" id="MobiDB-lite"/>
    </source>
</evidence>
<dbReference type="AlphaFoldDB" id="A0A0F9VBT4"/>
<reference evidence="2" key="1">
    <citation type="journal article" date="2015" name="Nature">
        <title>Complex archaea that bridge the gap between prokaryotes and eukaryotes.</title>
        <authorList>
            <person name="Spang A."/>
            <person name="Saw J.H."/>
            <person name="Jorgensen S.L."/>
            <person name="Zaremba-Niedzwiedzka K."/>
            <person name="Martijn J."/>
            <person name="Lind A.E."/>
            <person name="van Eijk R."/>
            <person name="Schleper C."/>
            <person name="Guy L."/>
            <person name="Ettema T.J."/>
        </authorList>
    </citation>
    <scope>NUCLEOTIDE SEQUENCE</scope>
</reference>
<feature type="region of interest" description="Disordered" evidence="1">
    <location>
        <begin position="1"/>
        <end position="30"/>
    </location>
</feature>
<organism evidence="2">
    <name type="scientific">marine sediment metagenome</name>
    <dbReference type="NCBI Taxonomy" id="412755"/>
    <lineage>
        <taxon>unclassified sequences</taxon>
        <taxon>metagenomes</taxon>
        <taxon>ecological metagenomes</taxon>
    </lineage>
</organism>
<dbReference type="EMBL" id="LAZR01000030">
    <property type="protein sequence ID" value="KKO02626.1"/>
    <property type="molecule type" value="Genomic_DNA"/>
</dbReference>
<name>A0A0F9VBT4_9ZZZZ</name>
<gene>
    <name evidence="2" type="ORF">LCGC14_0105830</name>
</gene>
<sequence length="280" mass="30632">MKGSNESKRPKGVVEVLSGQPEQTKIRGVAAREVQKETERNNARNMIYSALSRWVGETVEPYGDIPLVRDGVRIGTMQQTLLGQGRDVEYILAASKLLKASDLRKLREDLRKLSEMSDSLTTALMSLDLMDLLSLDTVPKAASHDTEVKVIRAVGTVSSTFIALADLKTSLDQQAENIQKKLSALTGQRGRPKNEATHGVAVRLAKLYARVTGRRPTYSEGPNGLSGEYTPALRSVFDALGWESVSLKSPAEAAIAQISEQDLQPYINALSYGLSSYRPE</sequence>
<comment type="caution">
    <text evidence="2">The sequence shown here is derived from an EMBL/GenBank/DDBJ whole genome shotgun (WGS) entry which is preliminary data.</text>
</comment>